<accession>A0A439D7X7</accession>
<proteinExistence type="predicted"/>
<feature type="region of interest" description="Disordered" evidence="1">
    <location>
        <begin position="31"/>
        <end position="59"/>
    </location>
</feature>
<organism evidence="2 3">
    <name type="scientific">Xylaria grammica</name>
    <dbReference type="NCBI Taxonomy" id="363999"/>
    <lineage>
        <taxon>Eukaryota</taxon>
        <taxon>Fungi</taxon>
        <taxon>Dikarya</taxon>
        <taxon>Ascomycota</taxon>
        <taxon>Pezizomycotina</taxon>
        <taxon>Sordariomycetes</taxon>
        <taxon>Xylariomycetidae</taxon>
        <taxon>Xylariales</taxon>
        <taxon>Xylariaceae</taxon>
        <taxon>Xylaria</taxon>
    </lineage>
</organism>
<feature type="compositionally biased region" description="Low complexity" evidence="1">
    <location>
        <begin position="79"/>
        <end position="93"/>
    </location>
</feature>
<evidence type="ECO:0000313" key="3">
    <source>
        <dbReference type="Proteomes" id="UP000286045"/>
    </source>
</evidence>
<dbReference type="EMBL" id="RYZI01000111">
    <property type="protein sequence ID" value="RWA10504.1"/>
    <property type="molecule type" value="Genomic_DNA"/>
</dbReference>
<comment type="caution">
    <text evidence="2">The sequence shown here is derived from an EMBL/GenBank/DDBJ whole genome shotgun (WGS) entry which is preliminary data.</text>
</comment>
<feature type="region of interest" description="Disordered" evidence="1">
    <location>
        <begin position="75"/>
        <end position="98"/>
    </location>
</feature>
<gene>
    <name evidence="2" type="ORF">EKO27_g4578</name>
</gene>
<evidence type="ECO:0000256" key="1">
    <source>
        <dbReference type="SAM" id="MobiDB-lite"/>
    </source>
</evidence>
<name>A0A439D7X7_9PEZI</name>
<reference evidence="2 3" key="1">
    <citation type="submission" date="2018-12" db="EMBL/GenBank/DDBJ databases">
        <title>Draft genome sequence of Xylaria grammica IHI A82.</title>
        <authorList>
            <person name="Buettner E."/>
            <person name="Kellner H."/>
        </authorList>
    </citation>
    <scope>NUCLEOTIDE SEQUENCE [LARGE SCALE GENOMIC DNA]</scope>
    <source>
        <strain evidence="2 3">IHI A82</strain>
    </source>
</reference>
<evidence type="ECO:0000313" key="2">
    <source>
        <dbReference type="EMBL" id="RWA10504.1"/>
    </source>
</evidence>
<sequence>MPPSLLLGLPYELRLMIYAYLFDAGEPDPLTTMRDRDGDESAGCKKGSAKTISLRHSEPPSQQLAACTQCFGMAPQPSSPSSSSSSSTNTNSPLKPSRTRYHVMDHSWHRRCVETTYRLANKDAFFCAELMRVCRNLYEETAEFVYARHVFDFGADVEAVRPFFEDLSDASRRRVASVALYKKGPWRYDCWSDRCEWRAACTYLRENASVQHLRLVVQAGQVVKGQEVEADAPRELSSADVALLVSIRHEALLWIGDVVRLKGLRTVDVVPDFGLMPSPQTSNLLVFLAFSASLNTGVKEFLRERLRLAG</sequence>
<dbReference type="AlphaFoldDB" id="A0A439D7X7"/>
<keyword evidence="3" id="KW-1185">Reference proteome</keyword>
<feature type="compositionally biased region" description="Basic and acidic residues" evidence="1">
    <location>
        <begin position="33"/>
        <end position="43"/>
    </location>
</feature>
<dbReference type="Proteomes" id="UP000286045">
    <property type="component" value="Unassembled WGS sequence"/>
</dbReference>
<protein>
    <submittedName>
        <fullName evidence="2">Uncharacterized protein</fullName>
    </submittedName>
</protein>
<dbReference type="PANTHER" id="PTHR38790">
    <property type="entry name" value="2EXR DOMAIN-CONTAINING PROTEIN-RELATED"/>
    <property type="match status" value="1"/>
</dbReference>